<keyword evidence="8" id="KW-1185">Reference proteome</keyword>
<dbReference type="Pfam" id="PF01957">
    <property type="entry name" value="NfeD"/>
    <property type="match status" value="1"/>
</dbReference>
<evidence type="ECO:0000313" key="7">
    <source>
        <dbReference type="EMBL" id="GGL51498.1"/>
    </source>
</evidence>
<name>A0A917S3C4_9ACTN</name>
<dbReference type="Proteomes" id="UP000613840">
    <property type="component" value="Unassembled WGS sequence"/>
</dbReference>
<keyword evidence="2 5" id="KW-0812">Transmembrane</keyword>
<evidence type="ECO:0000256" key="1">
    <source>
        <dbReference type="ARBA" id="ARBA00004141"/>
    </source>
</evidence>
<evidence type="ECO:0000256" key="4">
    <source>
        <dbReference type="ARBA" id="ARBA00023136"/>
    </source>
</evidence>
<evidence type="ECO:0000256" key="5">
    <source>
        <dbReference type="SAM" id="Phobius"/>
    </source>
</evidence>
<comment type="caution">
    <text evidence="7">The sequence shown here is derived from an EMBL/GenBank/DDBJ whole genome shotgun (WGS) entry which is preliminary data.</text>
</comment>
<protein>
    <submittedName>
        <fullName evidence="7">Membrane protein</fullName>
    </submittedName>
</protein>
<evidence type="ECO:0000313" key="8">
    <source>
        <dbReference type="Proteomes" id="UP000613840"/>
    </source>
</evidence>
<comment type="subcellular location">
    <subcellularLocation>
        <location evidence="1">Membrane</location>
        <topology evidence="1">Multi-pass membrane protein</topology>
    </subcellularLocation>
</comment>
<feature type="transmembrane region" description="Helical" evidence="5">
    <location>
        <begin position="31"/>
        <end position="64"/>
    </location>
</feature>
<evidence type="ECO:0000256" key="3">
    <source>
        <dbReference type="ARBA" id="ARBA00022989"/>
    </source>
</evidence>
<reference evidence="7" key="2">
    <citation type="submission" date="2020-09" db="EMBL/GenBank/DDBJ databases">
        <authorList>
            <person name="Sun Q."/>
            <person name="Zhou Y."/>
        </authorList>
    </citation>
    <scope>NUCLEOTIDE SEQUENCE</scope>
    <source>
        <strain evidence="7">CGMCC 4.7306</strain>
    </source>
</reference>
<dbReference type="PANTHER" id="PTHR33507">
    <property type="entry name" value="INNER MEMBRANE PROTEIN YBBJ"/>
    <property type="match status" value="1"/>
</dbReference>
<dbReference type="GO" id="GO:0005886">
    <property type="term" value="C:plasma membrane"/>
    <property type="evidence" value="ECO:0007669"/>
    <property type="project" value="TreeGrafter"/>
</dbReference>
<dbReference type="EMBL" id="BMMZ01000001">
    <property type="protein sequence ID" value="GGL51498.1"/>
    <property type="molecule type" value="Genomic_DNA"/>
</dbReference>
<feature type="domain" description="NfeD-like C-terminal" evidence="6">
    <location>
        <begin position="83"/>
        <end position="141"/>
    </location>
</feature>
<dbReference type="Gene3D" id="2.40.50.140">
    <property type="entry name" value="Nucleic acid-binding proteins"/>
    <property type="match status" value="1"/>
</dbReference>
<keyword evidence="4 5" id="KW-0472">Membrane</keyword>
<keyword evidence="3 5" id="KW-1133">Transmembrane helix</keyword>
<dbReference type="PANTHER" id="PTHR33507:SF3">
    <property type="entry name" value="INNER MEMBRANE PROTEIN YBBJ"/>
    <property type="match status" value="1"/>
</dbReference>
<dbReference type="InterPro" id="IPR012340">
    <property type="entry name" value="NA-bd_OB-fold"/>
</dbReference>
<reference evidence="7" key="1">
    <citation type="journal article" date="2014" name="Int. J. Syst. Evol. Microbiol.">
        <title>Complete genome sequence of Corynebacterium casei LMG S-19264T (=DSM 44701T), isolated from a smear-ripened cheese.</title>
        <authorList>
            <consortium name="US DOE Joint Genome Institute (JGI-PGF)"/>
            <person name="Walter F."/>
            <person name="Albersmeier A."/>
            <person name="Kalinowski J."/>
            <person name="Ruckert C."/>
        </authorList>
    </citation>
    <scope>NUCLEOTIDE SEQUENCE</scope>
    <source>
        <strain evidence="7">CGMCC 4.7306</strain>
    </source>
</reference>
<evidence type="ECO:0000256" key="2">
    <source>
        <dbReference type="ARBA" id="ARBA00022692"/>
    </source>
</evidence>
<gene>
    <name evidence="7" type="ORF">GCM10011575_07290</name>
</gene>
<proteinExistence type="predicted"/>
<organism evidence="7 8">
    <name type="scientific">Microlunatus endophyticus</name>
    <dbReference type="NCBI Taxonomy" id="1716077"/>
    <lineage>
        <taxon>Bacteria</taxon>
        <taxon>Bacillati</taxon>
        <taxon>Actinomycetota</taxon>
        <taxon>Actinomycetes</taxon>
        <taxon>Propionibacteriales</taxon>
        <taxon>Propionibacteriaceae</taxon>
        <taxon>Microlunatus</taxon>
    </lineage>
</organism>
<accession>A0A917S3C4</accession>
<dbReference type="InterPro" id="IPR002810">
    <property type="entry name" value="NfeD-like_C"/>
</dbReference>
<evidence type="ECO:0000259" key="6">
    <source>
        <dbReference type="Pfam" id="PF01957"/>
    </source>
</evidence>
<dbReference type="AlphaFoldDB" id="A0A917S3C4"/>
<dbReference type="SUPFAM" id="SSF141322">
    <property type="entry name" value="NfeD domain-like"/>
    <property type="match status" value="1"/>
</dbReference>
<dbReference type="InterPro" id="IPR052165">
    <property type="entry name" value="Membrane_assoc_protease"/>
</dbReference>
<sequence>MHAWMIWVAVAAGLGVAELVATTLDLALLGVAALAGAGLAALGLPIGFQFLGFCISAVLLMAVVRPVVRRHMLTGPPIRSGVARLIGKEAVTLTDVARDSGRVRIGGEEWTARPYDSDLVIPKDTTVEVFAIDGATALVHPRELPWQV</sequence>